<evidence type="ECO:0000313" key="7">
    <source>
        <dbReference type="EMBL" id="GEC95856.1"/>
    </source>
</evidence>
<dbReference type="Proteomes" id="UP000318422">
    <property type="component" value="Unassembled WGS sequence"/>
</dbReference>
<dbReference type="PANTHER" id="PTHR44688">
    <property type="entry name" value="DNA-BINDING TRANSCRIPTIONAL ACTIVATOR DEVR_DOSR"/>
    <property type="match status" value="1"/>
</dbReference>
<dbReference type="PANTHER" id="PTHR44688:SF16">
    <property type="entry name" value="DNA-BINDING TRANSCRIPTIONAL ACTIVATOR DEVR_DOSR"/>
    <property type="match status" value="1"/>
</dbReference>
<reference evidence="7 8" key="1">
    <citation type="submission" date="2019-06" db="EMBL/GenBank/DDBJ databases">
        <title>Whole genome shotgun sequence of Zoogloea ramigera NBRC 15342.</title>
        <authorList>
            <person name="Hosoyama A."/>
            <person name="Uohara A."/>
            <person name="Ohji S."/>
            <person name="Ichikawa N."/>
        </authorList>
    </citation>
    <scope>NUCLEOTIDE SEQUENCE [LARGE SCALE GENOMIC DNA]</scope>
    <source>
        <strain evidence="7 8">NBRC 15342</strain>
    </source>
</reference>
<gene>
    <name evidence="7" type="ORF">ZRA01_19290</name>
</gene>
<dbReference type="InterPro" id="IPR011006">
    <property type="entry name" value="CheY-like_superfamily"/>
</dbReference>
<dbReference type="PRINTS" id="PR00038">
    <property type="entry name" value="HTHLUXR"/>
</dbReference>
<sequence length="210" mass="22847">MDDPLVCVVDDDDAVRLSMSLLIETLGLPVQSFASALDVLADEEALRQAHCLVLDVRMPGLSGVGLQERLSRLGHPLPIIFVSAHGDVPMVARAMREGAFDFLQKPFNEQVLLDRVQEAVQFAAAQRAARGWLAEIQARIDSLTARESDVMAGMVAGRLNKQIAEGLGISIKTVEQHRARVMEKLQVDSLAELVRLVVGVGWSAESKNGQ</sequence>
<evidence type="ECO:0000256" key="1">
    <source>
        <dbReference type="ARBA" id="ARBA00023015"/>
    </source>
</evidence>
<dbReference type="Gene3D" id="1.10.10.10">
    <property type="entry name" value="Winged helix-like DNA-binding domain superfamily/Winged helix DNA-binding domain"/>
    <property type="match status" value="1"/>
</dbReference>
<dbReference type="GO" id="GO:0003677">
    <property type="term" value="F:DNA binding"/>
    <property type="evidence" value="ECO:0007669"/>
    <property type="project" value="UniProtKB-KW"/>
</dbReference>
<evidence type="ECO:0000259" key="6">
    <source>
        <dbReference type="PROSITE" id="PS50110"/>
    </source>
</evidence>
<comment type="caution">
    <text evidence="7">The sequence shown here is derived from an EMBL/GenBank/DDBJ whole genome shotgun (WGS) entry which is preliminary data.</text>
</comment>
<dbReference type="AlphaFoldDB" id="A0A4Y4CU69"/>
<dbReference type="InterPro" id="IPR000792">
    <property type="entry name" value="Tscrpt_reg_LuxR_C"/>
</dbReference>
<name>A0A4Y4CU69_ZOORA</name>
<proteinExistence type="predicted"/>
<dbReference type="GO" id="GO:0006355">
    <property type="term" value="P:regulation of DNA-templated transcription"/>
    <property type="evidence" value="ECO:0007669"/>
    <property type="project" value="InterPro"/>
</dbReference>
<dbReference type="Gene3D" id="3.40.50.2300">
    <property type="match status" value="1"/>
</dbReference>
<organism evidence="7 8">
    <name type="scientific">Zoogloea ramigera</name>
    <dbReference type="NCBI Taxonomy" id="350"/>
    <lineage>
        <taxon>Bacteria</taxon>
        <taxon>Pseudomonadati</taxon>
        <taxon>Pseudomonadota</taxon>
        <taxon>Betaproteobacteria</taxon>
        <taxon>Rhodocyclales</taxon>
        <taxon>Zoogloeaceae</taxon>
        <taxon>Zoogloea</taxon>
    </lineage>
</organism>
<feature type="modified residue" description="4-aspartylphosphate" evidence="4">
    <location>
        <position position="55"/>
    </location>
</feature>
<accession>A0A4Y4CU69</accession>
<keyword evidence="4" id="KW-0597">Phosphoprotein</keyword>
<dbReference type="SMART" id="SM00421">
    <property type="entry name" value="HTH_LUXR"/>
    <property type="match status" value="1"/>
</dbReference>
<keyword evidence="8" id="KW-1185">Reference proteome</keyword>
<dbReference type="Pfam" id="PF00196">
    <property type="entry name" value="GerE"/>
    <property type="match status" value="1"/>
</dbReference>
<dbReference type="CDD" id="cd06170">
    <property type="entry name" value="LuxR_C_like"/>
    <property type="match status" value="1"/>
</dbReference>
<dbReference type="EMBL" id="BJNV01000029">
    <property type="protein sequence ID" value="GEC95856.1"/>
    <property type="molecule type" value="Genomic_DNA"/>
</dbReference>
<keyword evidence="2 7" id="KW-0238">DNA-binding</keyword>
<dbReference type="SUPFAM" id="SSF46894">
    <property type="entry name" value="C-terminal effector domain of the bipartite response regulators"/>
    <property type="match status" value="1"/>
</dbReference>
<dbReference type="GO" id="GO:0000160">
    <property type="term" value="P:phosphorelay signal transduction system"/>
    <property type="evidence" value="ECO:0007669"/>
    <property type="project" value="InterPro"/>
</dbReference>
<dbReference type="PROSITE" id="PS50043">
    <property type="entry name" value="HTH_LUXR_2"/>
    <property type="match status" value="1"/>
</dbReference>
<evidence type="ECO:0000256" key="4">
    <source>
        <dbReference type="PROSITE-ProRule" id="PRU00169"/>
    </source>
</evidence>
<dbReference type="SMART" id="SM00448">
    <property type="entry name" value="REC"/>
    <property type="match status" value="1"/>
</dbReference>
<dbReference type="InterPro" id="IPR016032">
    <property type="entry name" value="Sig_transdc_resp-reg_C-effctor"/>
</dbReference>
<feature type="domain" description="Response regulatory" evidence="6">
    <location>
        <begin position="5"/>
        <end position="120"/>
    </location>
</feature>
<feature type="domain" description="HTH luxR-type" evidence="5">
    <location>
        <begin position="136"/>
        <end position="201"/>
    </location>
</feature>
<dbReference type="SUPFAM" id="SSF52172">
    <property type="entry name" value="CheY-like"/>
    <property type="match status" value="1"/>
</dbReference>
<dbReference type="RefSeq" id="WP_141351619.1">
    <property type="nucleotide sequence ID" value="NZ_BJNV01000029.1"/>
</dbReference>
<evidence type="ECO:0000256" key="3">
    <source>
        <dbReference type="ARBA" id="ARBA00023163"/>
    </source>
</evidence>
<protein>
    <submittedName>
        <fullName evidence="7">DNA-binding response regulator</fullName>
    </submittedName>
</protein>
<dbReference type="InterPro" id="IPR036388">
    <property type="entry name" value="WH-like_DNA-bd_sf"/>
</dbReference>
<dbReference type="PROSITE" id="PS50110">
    <property type="entry name" value="RESPONSE_REGULATORY"/>
    <property type="match status" value="1"/>
</dbReference>
<keyword evidence="1" id="KW-0805">Transcription regulation</keyword>
<keyword evidence="3" id="KW-0804">Transcription</keyword>
<dbReference type="Pfam" id="PF00072">
    <property type="entry name" value="Response_reg"/>
    <property type="match status" value="1"/>
</dbReference>
<dbReference type="InterPro" id="IPR001789">
    <property type="entry name" value="Sig_transdc_resp-reg_receiver"/>
</dbReference>
<evidence type="ECO:0000256" key="2">
    <source>
        <dbReference type="ARBA" id="ARBA00023125"/>
    </source>
</evidence>
<dbReference type="PROSITE" id="PS00622">
    <property type="entry name" value="HTH_LUXR_1"/>
    <property type="match status" value="1"/>
</dbReference>
<dbReference type="OrthoDB" id="9802186at2"/>
<evidence type="ECO:0000259" key="5">
    <source>
        <dbReference type="PROSITE" id="PS50043"/>
    </source>
</evidence>
<evidence type="ECO:0000313" key="8">
    <source>
        <dbReference type="Proteomes" id="UP000318422"/>
    </source>
</evidence>